<comment type="caution">
    <text evidence="1">The sequence shown here is derived from an EMBL/GenBank/DDBJ whole genome shotgun (WGS) entry which is preliminary data.</text>
</comment>
<gene>
    <name evidence="1" type="ORF">B0H16DRAFT_802844</name>
</gene>
<dbReference type="Proteomes" id="UP001215598">
    <property type="component" value="Unassembled WGS sequence"/>
</dbReference>
<name>A0AAD7NWT3_9AGAR</name>
<protein>
    <submittedName>
        <fullName evidence="1">Uncharacterized protein</fullName>
    </submittedName>
</protein>
<evidence type="ECO:0000313" key="1">
    <source>
        <dbReference type="EMBL" id="KAJ7779043.1"/>
    </source>
</evidence>
<reference evidence="1" key="1">
    <citation type="submission" date="2023-03" db="EMBL/GenBank/DDBJ databases">
        <title>Massive genome expansion in bonnet fungi (Mycena s.s.) driven by repeated elements and novel gene families across ecological guilds.</title>
        <authorList>
            <consortium name="Lawrence Berkeley National Laboratory"/>
            <person name="Harder C.B."/>
            <person name="Miyauchi S."/>
            <person name="Viragh M."/>
            <person name="Kuo A."/>
            <person name="Thoen E."/>
            <person name="Andreopoulos B."/>
            <person name="Lu D."/>
            <person name="Skrede I."/>
            <person name="Drula E."/>
            <person name="Henrissat B."/>
            <person name="Morin E."/>
            <person name="Kohler A."/>
            <person name="Barry K."/>
            <person name="LaButti K."/>
            <person name="Morin E."/>
            <person name="Salamov A."/>
            <person name="Lipzen A."/>
            <person name="Mereny Z."/>
            <person name="Hegedus B."/>
            <person name="Baldrian P."/>
            <person name="Stursova M."/>
            <person name="Weitz H."/>
            <person name="Taylor A."/>
            <person name="Grigoriev I.V."/>
            <person name="Nagy L.G."/>
            <person name="Martin F."/>
            <person name="Kauserud H."/>
        </authorList>
    </citation>
    <scope>NUCLEOTIDE SEQUENCE</scope>
    <source>
        <strain evidence="1">CBHHK182m</strain>
    </source>
</reference>
<evidence type="ECO:0000313" key="2">
    <source>
        <dbReference type="Proteomes" id="UP001215598"/>
    </source>
</evidence>
<sequence>MLAKLRANRSSTLARAVYNRDFFAVREQTDGREGVFDFRSNESPVIDPYSQLKEKLPAFKALVFGEIKKVQQTGARTYYIRLGPPKNVACVATNLFRKQIAKLRSIIVEDEITVPGDVVDSWFNVANEDVVLSGKRGSFYVVIRSSNEEEDKVMAELFCVPEVVGKYLLCTVAFERRDHEPTQHAVVKAYEMGVMETTLYESSEIPKVGVDYVCDLRVGSSCRICTKRKVVERSS</sequence>
<keyword evidence="2" id="KW-1185">Reference proteome</keyword>
<accession>A0AAD7NWT3</accession>
<dbReference type="AlphaFoldDB" id="A0AAD7NWT3"/>
<dbReference type="EMBL" id="JARKIB010000006">
    <property type="protein sequence ID" value="KAJ7779043.1"/>
    <property type="molecule type" value="Genomic_DNA"/>
</dbReference>
<proteinExistence type="predicted"/>
<organism evidence="1 2">
    <name type="scientific">Mycena metata</name>
    <dbReference type="NCBI Taxonomy" id="1033252"/>
    <lineage>
        <taxon>Eukaryota</taxon>
        <taxon>Fungi</taxon>
        <taxon>Dikarya</taxon>
        <taxon>Basidiomycota</taxon>
        <taxon>Agaricomycotina</taxon>
        <taxon>Agaricomycetes</taxon>
        <taxon>Agaricomycetidae</taxon>
        <taxon>Agaricales</taxon>
        <taxon>Marasmiineae</taxon>
        <taxon>Mycenaceae</taxon>
        <taxon>Mycena</taxon>
    </lineage>
</organism>